<evidence type="ECO:0000259" key="7">
    <source>
        <dbReference type="PROSITE" id="PS50011"/>
    </source>
</evidence>
<dbReference type="InterPro" id="IPR001932">
    <property type="entry name" value="PPM-type_phosphatase-like_dom"/>
</dbReference>
<dbReference type="EMBL" id="CP032125">
    <property type="protein sequence ID" value="AXX96706.1"/>
    <property type="molecule type" value="Genomic_DNA"/>
</dbReference>
<dbReference type="SUPFAM" id="SSF81606">
    <property type="entry name" value="PP2C-like"/>
    <property type="match status" value="1"/>
</dbReference>
<dbReference type="OrthoDB" id="9801841at2"/>
<dbReference type="Gene3D" id="3.60.40.10">
    <property type="entry name" value="PPM-type phosphatase domain"/>
    <property type="match status" value="1"/>
</dbReference>
<feature type="domain" description="PPM-type phosphatase" evidence="8">
    <location>
        <begin position="8"/>
        <end position="239"/>
    </location>
</feature>
<dbReference type="InterPro" id="IPR000719">
    <property type="entry name" value="Prot_kinase_dom"/>
</dbReference>
<dbReference type="GO" id="GO:0005524">
    <property type="term" value="F:ATP binding"/>
    <property type="evidence" value="ECO:0007669"/>
    <property type="project" value="UniProtKB-KW"/>
</dbReference>
<reference evidence="9 10" key="1">
    <citation type="submission" date="2018-09" db="EMBL/GenBank/DDBJ databases">
        <title>Profundibacter amoris BAR1 gen. nov., sp. nov., a new member of the Roseobacter clade isolated at Lokis Castle Vent Field on the Arctic Mid-Oceanic Ridge.</title>
        <authorList>
            <person name="Le Moine Bauer S."/>
            <person name="Sjoeberg A.G."/>
            <person name="L'Haridon S."/>
            <person name="Stokke R."/>
            <person name="Roalkvam I."/>
            <person name="Steen I.H."/>
            <person name="Dahle H."/>
        </authorList>
    </citation>
    <scope>NUCLEOTIDE SEQUENCE [LARGE SCALE GENOMIC DNA]</scope>
    <source>
        <strain evidence="9 10">BAR1</strain>
    </source>
</reference>
<dbReference type="RefSeq" id="WP_118941364.1">
    <property type="nucleotide sequence ID" value="NZ_CP032125.1"/>
</dbReference>
<dbReference type="CDD" id="cd00143">
    <property type="entry name" value="PP2Cc"/>
    <property type="match status" value="1"/>
</dbReference>
<proteinExistence type="predicted"/>
<keyword evidence="10" id="KW-1185">Reference proteome</keyword>
<accession>A0A347UCX8</accession>
<evidence type="ECO:0000313" key="10">
    <source>
        <dbReference type="Proteomes" id="UP000261704"/>
    </source>
</evidence>
<keyword evidence="1" id="KW-0723">Serine/threonine-protein kinase</keyword>
<evidence type="ECO:0000256" key="3">
    <source>
        <dbReference type="ARBA" id="ARBA00022741"/>
    </source>
</evidence>
<dbReference type="AlphaFoldDB" id="A0A347UCX8"/>
<dbReference type="Proteomes" id="UP000261704">
    <property type="component" value="Chromosome"/>
</dbReference>
<evidence type="ECO:0000256" key="2">
    <source>
        <dbReference type="ARBA" id="ARBA00022679"/>
    </source>
</evidence>
<dbReference type="Gene3D" id="1.10.510.10">
    <property type="entry name" value="Transferase(Phosphotransferase) domain 1"/>
    <property type="match status" value="1"/>
</dbReference>
<dbReference type="InterPro" id="IPR008266">
    <property type="entry name" value="Tyr_kinase_AS"/>
</dbReference>
<name>A0A347UCX8_9RHOB</name>
<sequence length="583" mass="64952">MQQELTISLGQCSETGRKEINQDFFGALIPVQPALSLKGISVVIADGISSSKVSRVAAESVIKSFLTDYYCTSDTWTVKTSGLRVIRAASSWLFADTKRSIHAHDMERGYVCTFAALVLKSHIAHLFHVGDSRIYRLEGDSLEQLTEDHRTVVSGDQSYLARAIGMEQTVDVDYRALPLSVGDVFVLATDGVYEHINPKTVSRLIGDNADDLDKAARLIVKAAYDNGSPDNLTAQIVRIDTLPARDRDDILARSETLPAPPLPEAGQEFEGYQILRPLHANHRSHIYLVQDIETGQKAALKIPSIDLREDKQALARLMMEDWIARRVSSAHVLKPAPQIRPHNYIYTVTEYIEGQTLAQWMTDNPKCDLETMRGIVEQIAKGLRALHRKEMLHQDLRPENIMIDTNGTVKIIDFGAVRVAGVSETGLPGQGSDIPGTMQYTAPEYFLHEAPSKSSDYFSLGVIAYQMLTGRLPYGAQVAKIRTRAQLRKLRYSPTLAPDWLDATLQKMVHPDPFKRYSSLSEFVADIRHPNNRFRTGKPTPLAQRDPVKFWQVIATVLALAVVVLTGRIVSLQNAEPVIHTPQ</sequence>
<evidence type="ECO:0000259" key="8">
    <source>
        <dbReference type="PROSITE" id="PS51746"/>
    </source>
</evidence>
<keyword evidence="6" id="KW-1133">Transmembrane helix</keyword>
<keyword evidence="2" id="KW-0808">Transferase</keyword>
<dbReference type="InterPro" id="IPR036457">
    <property type="entry name" value="PPM-type-like_dom_sf"/>
</dbReference>
<dbReference type="SMART" id="SM00332">
    <property type="entry name" value="PP2Cc"/>
    <property type="match status" value="1"/>
</dbReference>
<evidence type="ECO:0000256" key="4">
    <source>
        <dbReference type="ARBA" id="ARBA00022777"/>
    </source>
</evidence>
<dbReference type="CDD" id="cd14014">
    <property type="entry name" value="STKc_PknB_like"/>
    <property type="match status" value="1"/>
</dbReference>
<dbReference type="SUPFAM" id="SSF56112">
    <property type="entry name" value="Protein kinase-like (PK-like)"/>
    <property type="match status" value="1"/>
</dbReference>
<dbReference type="Pfam" id="PF13672">
    <property type="entry name" value="PP2C_2"/>
    <property type="match status" value="1"/>
</dbReference>
<dbReference type="KEGG" id="pamo:BAR1_01385"/>
<organism evidence="9 10">
    <name type="scientific">Profundibacter amoris</name>
    <dbReference type="NCBI Taxonomy" id="2171755"/>
    <lineage>
        <taxon>Bacteria</taxon>
        <taxon>Pseudomonadati</taxon>
        <taxon>Pseudomonadota</taxon>
        <taxon>Alphaproteobacteria</taxon>
        <taxon>Rhodobacterales</taxon>
        <taxon>Paracoccaceae</taxon>
        <taxon>Profundibacter</taxon>
    </lineage>
</organism>
<gene>
    <name evidence="9" type="ORF">BAR1_01385</name>
</gene>
<keyword evidence="6" id="KW-0812">Transmembrane</keyword>
<evidence type="ECO:0000256" key="1">
    <source>
        <dbReference type="ARBA" id="ARBA00022527"/>
    </source>
</evidence>
<dbReference type="PROSITE" id="PS00109">
    <property type="entry name" value="PROTEIN_KINASE_TYR"/>
    <property type="match status" value="1"/>
</dbReference>
<keyword evidence="3" id="KW-0547">Nucleotide-binding</keyword>
<protein>
    <submittedName>
        <fullName evidence="9">Bifunctional protein-serine/threonine kinase/phosphatase</fullName>
    </submittedName>
</protein>
<keyword evidence="4 9" id="KW-0418">Kinase</keyword>
<dbReference type="InterPro" id="IPR011009">
    <property type="entry name" value="Kinase-like_dom_sf"/>
</dbReference>
<evidence type="ECO:0000313" key="9">
    <source>
        <dbReference type="EMBL" id="AXX96706.1"/>
    </source>
</evidence>
<dbReference type="SMART" id="SM00331">
    <property type="entry name" value="PP2C_SIG"/>
    <property type="match status" value="1"/>
</dbReference>
<dbReference type="PROSITE" id="PS51746">
    <property type="entry name" value="PPM_2"/>
    <property type="match status" value="1"/>
</dbReference>
<dbReference type="Pfam" id="PF00069">
    <property type="entry name" value="Pkinase"/>
    <property type="match status" value="1"/>
</dbReference>
<feature type="transmembrane region" description="Helical" evidence="6">
    <location>
        <begin position="550"/>
        <end position="570"/>
    </location>
</feature>
<dbReference type="PANTHER" id="PTHR24351">
    <property type="entry name" value="RIBOSOMAL PROTEIN S6 KINASE"/>
    <property type="match status" value="1"/>
</dbReference>
<keyword evidence="5" id="KW-0067">ATP-binding</keyword>
<keyword evidence="6" id="KW-0472">Membrane</keyword>
<feature type="domain" description="Protein kinase" evidence="7">
    <location>
        <begin position="272"/>
        <end position="532"/>
    </location>
</feature>
<dbReference type="GO" id="GO:0004674">
    <property type="term" value="F:protein serine/threonine kinase activity"/>
    <property type="evidence" value="ECO:0007669"/>
    <property type="project" value="UniProtKB-KW"/>
</dbReference>
<dbReference type="PROSITE" id="PS50011">
    <property type="entry name" value="PROTEIN_KINASE_DOM"/>
    <property type="match status" value="1"/>
</dbReference>
<evidence type="ECO:0000256" key="5">
    <source>
        <dbReference type="ARBA" id="ARBA00022840"/>
    </source>
</evidence>
<evidence type="ECO:0000256" key="6">
    <source>
        <dbReference type="SAM" id="Phobius"/>
    </source>
</evidence>